<dbReference type="EMBL" id="JAAOIV010000007">
    <property type="protein sequence ID" value="NHN56298.1"/>
    <property type="molecule type" value="Genomic_DNA"/>
</dbReference>
<evidence type="ECO:0000313" key="3">
    <source>
        <dbReference type="EMBL" id="NHN56298.1"/>
    </source>
</evidence>
<dbReference type="CDD" id="cd06558">
    <property type="entry name" value="crotonase-like"/>
    <property type="match status" value="1"/>
</dbReference>
<dbReference type="InterPro" id="IPR018376">
    <property type="entry name" value="Enoyl-CoA_hyd/isom_CS"/>
</dbReference>
<evidence type="ECO:0000313" key="4">
    <source>
        <dbReference type="Proteomes" id="UP000744769"/>
    </source>
</evidence>
<dbReference type="InterPro" id="IPR045002">
    <property type="entry name" value="Ech1-like"/>
</dbReference>
<dbReference type="PROSITE" id="PS00166">
    <property type="entry name" value="ENOYL_COA_HYDRATASE"/>
    <property type="match status" value="1"/>
</dbReference>
<dbReference type="Pfam" id="PF00378">
    <property type="entry name" value="ECH_1"/>
    <property type="match status" value="1"/>
</dbReference>
<dbReference type="AlphaFoldDB" id="A0A967EHG0"/>
<name>A0A967EHG0_9MICO</name>
<keyword evidence="4" id="KW-1185">Reference proteome</keyword>
<proteinExistence type="inferred from homology"/>
<comment type="caution">
    <text evidence="3">The sequence shown here is derived from an EMBL/GenBank/DDBJ whole genome shotgun (WGS) entry which is preliminary data.</text>
</comment>
<dbReference type="Gene3D" id="3.90.226.10">
    <property type="entry name" value="2-enoyl-CoA Hydratase, Chain A, domain 1"/>
    <property type="match status" value="1"/>
</dbReference>
<dbReference type="InterPro" id="IPR001753">
    <property type="entry name" value="Enoyl-CoA_hydra/iso"/>
</dbReference>
<protein>
    <submittedName>
        <fullName evidence="3">Crotonase/enoyl-CoA hydratase family protein</fullName>
    </submittedName>
</protein>
<dbReference type="PANTHER" id="PTHR43149:SF1">
    <property type="entry name" value="DELTA(3,5)-DELTA(2,4)-DIENOYL-COA ISOMERASE, MITOCHONDRIAL"/>
    <property type="match status" value="1"/>
</dbReference>
<gene>
    <name evidence="3" type="ORF">G9U51_10975</name>
</gene>
<evidence type="ECO:0000256" key="2">
    <source>
        <dbReference type="RuleBase" id="RU003707"/>
    </source>
</evidence>
<dbReference type="GO" id="GO:0016853">
    <property type="term" value="F:isomerase activity"/>
    <property type="evidence" value="ECO:0007669"/>
    <property type="project" value="InterPro"/>
</dbReference>
<reference evidence="3" key="1">
    <citation type="submission" date="2020-03" db="EMBL/GenBank/DDBJ databases">
        <title>Draft sequencing of Calidifontibacter sp. DB0510.</title>
        <authorList>
            <person name="Kim D.-U."/>
        </authorList>
    </citation>
    <scope>NUCLEOTIDE SEQUENCE</scope>
    <source>
        <strain evidence="3">DB0510</strain>
    </source>
</reference>
<comment type="similarity">
    <text evidence="1 2">Belongs to the enoyl-CoA hydratase/isomerase family.</text>
</comment>
<dbReference type="SUPFAM" id="SSF52096">
    <property type="entry name" value="ClpP/crotonase"/>
    <property type="match status" value="1"/>
</dbReference>
<dbReference type="RefSeq" id="WP_166196911.1">
    <property type="nucleotide sequence ID" value="NZ_JAAOIV010000007.1"/>
</dbReference>
<dbReference type="PANTHER" id="PTHR43149">
    <property type="entry name" value="ENOYL-COA HYDRATASE"/>
    <property type="match status" value="1"/>
</dbReference>
<dbReference type="NCBIfam" id="NF005699">
    <property type="entry name" value="PRK07509.1"/>
    <property type="match status" value="1"/>
</dbReference>
<dbReference type="Proteomes" id="UP000744769">
    <property type="component" value="Unassembled WGS sequence"/>
</dbReference>
<accession>A0A967EHG0</accession>
<sequence length="266" mass="28759">MASLISSTVTDGIADVRLNRPDKLNGLTFDMLRDLASTAHRLRRDRSLRAVVLSGEGESFCAGLDFASVAKKPWQIPVGLIPNPVRGTNVFQEACWAWRRVPVPVIAAVQGHCYGGGVQIVLAADFRVTAPDAKWSVLEGKWGLIPDMTGIRTLSDLVGIETAKRLTMTAEVISGERAHELGLAGTLSLEPYADALAFARELSSRSPDALAGAKKLFDTRFGASPRRTFAAERRVQVGILLGRNAKIARAAGLRREAPTFVERGTR</sequence>
<dbReference type="InterPro" id="IPR029045">
    <property type="entry name" value="ClpP/crotonase-like_dom_sf"/>
</dbReference>
<organism evidence="3 4">
    <name type="scientific">Metallococcus carri</name>
    <dbReference type="NCBI Taxonomy" id="1656884"/>
    <lineage>
        <taxon>Bacteria</taxon>
        <taxon>Bacillati</taxon>
        <taxon>Actinomycetota</taxon>
        <taxon>Actinomycetes</taxon>
        <taxon>Micrococcales</taxon>
        <taxon>Dermacoccaceae</taxon>
        <taxon>Metallococcus</taxon>
    </lineage>
</organism>
<evidence type="ECO:0000256" key="1">
    <source>
        <dbReference type="ARBA" id="ARBA00005254"/>
    </source>
</evidence>